<dbReference type="HAMAP" id="MF_02200">
    <property type="entry name" value="NapD"/>
    <property type="match status" value="1"/>
</dbReference>
<gene>
    <name evidence="1" type="primary">napD</name>
    <name evidence="2" type="ORF">JWV37_07930</name>
</gene>
<comment type="caution">
    <text evidence="2">The sequence shown here is derived from an EMBL/GenBank/DDBJ whole genome shotgun (WGS) entry which is preliminary data.</text>
</comment>
<keyword evidence="3" id="KW-1185">Reference proteome</keyword>
<organism evidence="2 3">
    <name type="scientific">Sulfurospirillum tamanense</name>
    <dbReference type="NCBI Taxonomy" id="2813362"/>
    <lineage>
        <taxon>Bacteria</taxon>
        <taxon>Pseudomonadati</taxon>
        <taxon>Campylobacterota</taxon>
        <taxon>Epsilonproteobacteria</taxon>
        <taxon>Campylobacterales</taxon>
        <taxon>Sulfurospirillaceae</taxon>
        <taxon>Sulfurospirillum</taxon>
    </lineage>
</organism>
<proteinExistence type="inferred from homology"/>
<keyword evidence="1" id="KW-0963">Cytoplasm</keyword>
<dbReference type="RefSeq" id="WP_205459257.1">
    <property type="nucleotide sequence ID" value="NZ_JAFHKK010000016.1"/>
</dbReference>
<dbReference type="Proteomes" id="UP000703590">
    <property type="component" value="Unassembled WGS sequence"/>
</dbReference>
<reference evidence="2 3" key="3">
    <citation type="submission" date="2021-02" db="EMBL/GenBank/DDBJ databases">
        <authorList>
            <person name="Merkel A.Y."/>
        </authorList>
    </citation>
    <scope>NUCLEOTIDE SEQUENCE [LARGE SCALE GENOMIC DNA]</scope>
    <source>
        <strain evidence="2 3">T05b</strain>
    </source>
</reference>
<comment type="similarity">
    <text evidence="1">Belongs to the NapD family.</text>
</comment>
<reference evidence="2 3" key="2">
    <citation type="submission" date="2021-02" db="EMBL/GenBank/DDBJ databases">
        <title>Sulfurospirillum tamanensis sp. nov.</title>
        <authorList>
            <person name="Frolova A."/>
            <person name="Merkel A."/>
            <person name="Slobodkin A."/>
        </authorList>
    </citation>
    <scope>NUCLEOTIDE SEQUENCE [LARGE SCALE GENOMIC DNA]</scope>
    <source>
        <strain evidence="2 3">T05b</strain>
    </source>
</reference>
<dbReference type="EMBL" id="JAFHKK010000016">
    <property type="protein sequence ID" value="MBN2964706.1"/>
    <property type="molecule type" value="Genomic_DNA"/>
</dbReference>
<dbReference type="Pfam" id="PF03927">
    <property type="entry name" value="NapD"/>
    <property type="match status" value="1"/>
</dbReference>
<dbReference type="InterPro" id="IPR005623">
    <property type="entry name" value="Chaperone_NapD_NO3_reduct"/>
</dbReference>
<protein>
    <recommendedName>
        <fullName evidence="1">Chaperone NapD</fullName>
    </recommendedName>
    <alternativeName>
        <fullName evidence="1">NapA signal peptide-binding chaperone NapD</fullName>
    </alternativeName>
</protein>
<evidence type="ECO:0000313" key="3">
    <source>
        <dbReference type="Proteomes" id="UP000703590"/>
    </source>
</evidence>
<comment type="function">
    <text evidence="1">Chaperone for NapA, the catalytic subunit of the periplasmic nitrate reductase. It binds directly and specifically to the twin-arginine signal peptide of NapA, preventing premature interaction with the Tat translocase and premature export.</text>
</comment>
<evidence type="ECO:0000256" key="1">
    <source>
        <dbReference type="HAMAP-Rule" id="MF_02200"/>
    </source>
</evidence>
<dbReference type="Gene3D" id="3.30.70.920">
    <property type="match status" value="1"/>
</dbReference>
<evidence type="ECO:0000313" key="2">
    <source>
        <dbReference type="EMBL" id="MBN2964706.1"/>
    </source>
</evidence>
<sequence length="117" mass="13518">MNVSSIVVQAKVEHIEALVDTFKKCDYCDYHFHDKEMGKIILTVEGEGIEEEIGKFKQIKATSHVVNADMMMAYSEDELDRERAKFADKDPVPEVLRDDSLRAEDIRYHGDLKKKEI</sequence>
<name>A0ABS2WSR6_9BACT</name>
<comment type="subcellular location">
    <subcellularLocation>
        <location evidence="1">Cytoplasm</location>
    </subcellularLocation>
</comment>
<reference evidence="3" key="1">
    <citation type="submission" date="2021-02" db="EMBL/GenBank/DDBJ databases">
        <title>Sulfurospirillum tamanensis sp. nov.</title>
        <authorList>
            <person name="Merkel A.Y."/>
        </authorList>
    </citation>
    <scope>NUCLEOTIDE SEQUENCE [LARGE SCALE GENOMIC DNA]</scope>
    <source>
        <strain evidence="3">T05b</strain>
    </source>
</reference>
<comment type="subunit">
    <text evidence="1">Interacts with the cytoplasmic NapA precursor.</text>
</comment>
<keyword evidence="1" id="KW-0143">Chaperone</keyword>
<accession>A0ABS2WSR6</accession>